<dbReference type="SUPFAM" id="SSF47571">
    <property type="entry name" value="Cloroperoxidase"/>
    <property type="match status" value="1"/>
</dbReference>
<keyword evidence="4" id="KW-0479">Metal-binding</keyword>
<dbReference type="PANTHER" id="PTHR33577:SF16">
    <property type="entry name" value="HEME HALOPEROXIDASE FAMILY PROFILE DOMAIN-CONTAINING PROTEIN"/>
    <property type="match status" value="1"/>
</dbReference>
<evidence type="ECO:0000256" key="7">
    <source>
        <dbReference type="ARBA" id="ARBA00025795"/>
    </source>
</evidence>
<name>A0A8H5AT16_9AGAR</name>
<evidence type="ECO:0000313" key="11">
    <source>
        <dbReference type="Proteomes" id="UP000541558"/>
    </source>
</evidence>
<dbReference type="Pfam" id="PF01328">
    <property type="entry name" value="Peroxidase_2"/>
    <property type="match status" value="1"/>
</dbReference>
<evidence type="ECO:0000256" key="6">
    <source>
        <dbReference type="ARBA" id="ARBA00023004"/>
    </source>
</evidence>
<evidence type="ECO:0000256" key="5">
    <source>
        <dbReference type="ARBA" id="ARBA00023002"/>
    </source>
</evidence>
<feature type="signal peptide" evidence="8">
    <location>
        <begin position="1"/>
        <end position="24"/>
    </location>
</feature>
<protein>
    <recommendedName>
        <fullName evidence="9">Heme haloperoxidase family profile domain-containing protein</fullName>
    </recommendedName>
</protein>
<evidence type="ECO:0000256" key="3">
    <source>
        <dbReference type="ARBA" id="ARBA00022617"/>
    </source>
</evidence>
<keyword evidence="8" id="KW-0732">Signal</keyword>
<sequence>MLSNTFYTIFTLISAIIHVSPSLAFPSYGSLASLSERELAEIVPRLQSTNPPKPPGPLKFNGTKLVHDSAHPWKPLERDDIRGPCPGLNTLASHGYLPRSGVATPSQIINAVQEAFNMDSGTARFVTYAAHLVDGNLVTDLLSIGGKTRKTGPDPPAPASVGGLNTHAVFEGDSSMTRADFFFGDNHSLNETLFKQFIDFSNRFGGGFYNLTVAQELRHQRVQESIATNPTFDFTAPRFFTAFAESSFPIEFFVDGRNPVRGLSTVNATLFFRDSKFPVDFFRAAAPTGGSLALDIFAAYPIAAGKNVNGINTYTPDPTSADFDKQCLLYTNFVTKTVGGLYPKPTGVLRRNLIINLGFLFDAIEDSGCTELFPYGKL</sequence>
<reference evidence="10 11" key="1">
    <citation type="journal article" date="2020" name="ISME J.">
        <title>Uncovering the hidden diversity of litter-decomposition mechanisms in mushroom-forming fungi.</title>
        <authorList>
            <person name="Floudas D."/>
            <person name="Bentzer J."/>
            <person name="Ahren D."/>
            <person name="Johansson T."/>
            <person name="Persson P."/>
            <person name="Tunlid A."/>
        </authorList>
    </citation>
    <scope>NUCLEOTIDE SEQUENCE [LARGE SCALE GENOMIC DNA]</scope>
    <source>
        <strain evidence="10 11">CBS 175.51</strain>
    </source>
</reference>
<keyword evidence="6" id="KW-0408">Iron</keyword>
<comment type="similarity">
    <text evidence="7">Belongs to the chloroperoxidase family.</text>
</comment>
<evidence type="ECO:0000256" key="8">
    <source>
        <dbReference type="SAM" id="SignalP"/>
    </source>
</evidence>
<dbReference type="PANTHER" id="PTHR33577">
    <property type="entry name" value="STERIGMATOCYSTIN BIOSYNTHESIS PEROXIDASE STCC-RELATED"/>
    <property type="match status" value="1"/>
</dbReference>
<keyword evidence="11" id="KW-1185">Reference proteome</keyword>
<dbReference type="EMBL" id="JAACJK010000232">
    <property type="protein sequence ID" value="KAF5309712.1"/>
    <property type="molecule type" value="Genomic_DNA"/>
</dbReference>
<proteinExistence type="inferred from homology"/>
<accession>A0A8H5AT16</accession>
<organism evidence="10 11">
    <name type="scientific">Ephemerocybe angulata</name>
    <dbReference type="NCBI Taxonomy" id="980116"/>
    <lineage>
        <taxon>Eukaryota</taxon>
        <taxon>Fungi</taxon>
        <taxon>Dikarya</taxon>
        <taxon>Basidiomycota</taxon>
        <taxon>Agaricomycotina</taxon>
        <taxon>Agaricomycetes</taxon>
        <taxon>Agaricomycetidae</taxon>
        <taxon>Agaricales</taxon>
        <taxon>Agaricineae</taxon>
        <taxon>Psathyrellaceae</taxon>
        <taxon>Ephemerocybe</taxon>
    </lineage>
</organism>
<feature type="domain" description="Heme haloperoxidase family profile" evidence="9">
    <location>
        <begin position="69"/>
        <end position="298"/>
    </location>
</feature>
<dbReference type="OrthoDB" id="2542103at2759"/>
<evidence type="ECO:0000256" key="2">
    <source>
        <dbReference type="ARBA" id="ARBA00022559"/>
    </source>
</evidence>
<comment type="cofactor">
    <cofactor evidence="1">
        <name>heme b</name>
        <dbReference type="ChEBI" id="CHEBI:60344"/>
    </cofactor>
</comment>
<keyword evidence="2" id="KW-0575">Peroxidase</keyword>
<gene>
    <name evidence="10" type="ORF">D9611_014447</name>
</gene>
<evidence type="ECO:0000256" key="4">
    <source>
        <dbReference type="ARBA" id="ARBA00022723"/>
    </source>
</evidence>
<dbReference type="Gene3D" id="1.10.489.10">
    <property type="entry name" value="Chloroperoxidase-like"/>
    <property type="match status" value="1"/>
</dbReference>
<dbReference type="InterPro" id="IPR000028">
    <property type="entry name" value="Chloroperoxidase"/>
</dbReference>
<comment type="caution">
    <text evidence="10">The sequence shown here is derived from an EMBL/GenBank/DDBJ whole genome shotgun (WGS) entry which is preliminary data.</text>
</comment>
<keyword evidence="3" id="KW-0349">Heme</keyword>
<dbReference type="GO" id="GO:0004601">
    <property type="term" value="F:peroxidase activity"/>
    <property type="evidence" value="ECO:0007669"/>
    <property type="project" value="UniProtKB-KW"/>
</dbReference>
<evidence type="ECO:0000256" key="1">
    <source>
        <dbReference type="ARBA" id="ARBA00001970"/>
    </source>
</evidence>
<feature type="chain" id="PRO_5034637859" description="Heme haloperoxidase family profile domain-containing protein" evidence="8">
    <location>
        <begin position="25"/>
        <end position="378"/>
    </location>
</feature>
<dbReference type="Proteomes" id="UP000541558">
    <property type="component" value="Unassembled WGS sequence"/>
</dbReference>
<dbReference type="InterPro" id="IPR036851">
    <property type="entry name" value="Chloroperoxidase-like_sf"/>
</dbReference>
<dbReference type="PROSITE" id="PS51405">
    <property type="entry name" value="HEME_HALOPEROXIDASE"/>
    <property type="match status" value="1"/>
</dbReference>
<evidence type="ECO:0000259" key="9">
    <source>
        <dbReference type="PROSITE" id="PS51405"/>
    </source>
</evidence>
<keyword evidence="5" id="KW-0560">Oxidoreductase</keyword>
<dbReference type="GO" id="GO:0046872">
    <property type="term" value="F:metal ion binding"/>
    <property type="evidence" value="ECO:0007669"/>
    <property type="project" value="UniProtKB-KW"/>
</dbReference>
<dbReference type="AlphaFoldDB" id="A0A8H5AT16"/>
<evidence type="ECO:0000313" key="10">
    <source>
        <dbReference type="EMBL" id="KAF5309712.1"/>
    </source>
</evidence>